<dbReference type="InterPro" id="IPR007844">
    <property type="entry name" value="AsmA"/>
</dbReference>
<protein>
    <submittedName>
        <fullName evidence="2">AsmA family protein</fullName>
    </submittedName>
</protein>
<keyword evidence="3" id="KW-1185">Reference proteome</keyword>
<dbReference type="Proteomes" id="UP001210678">
    <property type="component" value="Unassembled WGS sequence"/>
</dbReference>
<gene>
    <name evidence="2" type="ORF">PGX00_01595</name>
</gene>
<dbReference type="EMBL" id="JAQLOI010000001">
    <property type="protein sequence ID" value="MDB1122507.1"/>
    <property type="molecule type" value="Genomic_DNA"/>
</dbReference>
<evidence type="ECO:0000259" key="1">
    <source>
        <dbReference type="Pfam" id="PF05170"/>
    </source>
</evidence>
<organism evidence="2 3">
    <name type="scientific">Vibrio algarum</name>
    <dbReference type="NCBI Taxonomy" id="3020714"/>
    <lineage>
        <taxon>Bacteria</taxon>
        <taxon>Pseudomonadati</taxon>
        <taxon>Pseudomonadota</taxon>
        <taxon>Gammaproteobacteria</taxon>
        <taxon>Vibrionales</taxon>
        <taxon>Vibrionaceae</taxon>
        <taxon>Vibrio</taxon>
    </lineage>
</organism>
<reference evidence="2 3" key="1">
    <citation type="submission" date="2023-01" db="EMBL/GenBank/DDBJ databases">
        <title>Vibrio sp. KJ40-1 sp.nov, isolated from marine algae.</title>
        <authorList>
            <person name="Butt M."/>
            <person name="Kim J.M.J."/>
            <person name="Jeon C.O.C."/>
        </authorList>
    </citation>
    <scope>NUCLEOTIDE SEQUENCE [LARGE SCALE GENOMIC DNA]</scope>
    <source>
        <strain evidence="2 3">KJ40-1</strain>
    </source>
</reference>
<feature type="domain" description="AsmA" evidence="1">
    <location>
        <begin position="2"/>
        <end position="544"/>
    </location>
</feature>
<dbReference type="PROSITE" id="PS51257">
    <property type="entry name" value="PROKAR_LIPOPROTEIN"/>
    <property type="match status" value="1"/>
</dbReference>
<name>A0ABT4YM73_9VIBR</name>
<comment type="caution">
    <text evidence="2">The sequence shown here is derived from an EMBL/GenBank/DDBJ whole genome shotgun (WGS) entry which is preliminary data.</text>
</comment>
<evidence type="ECO:0000313" key="2">
    <source>
        <dbReference type="EMBL" id="MDB1122507.1"/>
    </source>
</evidence>
<proteinExistence type="predicted"/>
<sequence>MKKALVIFSIALLLFVSCALLALYFAMQSPYTTKVTNHILKQYSPPPISVHEATFQFPNHLSFKGVEVKELQDENIIIEQVDIWVSTDSITESMPVIDSILINGLLLQDGIPDIPKIEPIKLRQLAITNLDYSDGEFISRDTDIQIENPLYLNENQPIPFGSIQYSAEQVYWHREAFNNVLIDLNYQEENSTVYGASFEWRGGAFSTQAEQYLDGWSLVNTTIDRLRLNTKQWDDIDTSDWSFITEKITHLNSLDILSSTIETPNFQASDIDLSLENISLINRVWQQKDGYISFSAESINYLNHLWLEPAFESYFDHDLISIEALNFEFEKGFVTTVGELTPNSAYLKNLDIDGVKWIYESPEDYTLISQYINSLDSLIIDDVKIRRSQFIQIATQPHWQFSGLSLDGKDLTLKKKNKTGLWNGQIRVTANNASFKNLVTSQPLITMQSEDGIWKLHEAFIPLEKGLIEATASYTLSQPSQPWRVEAFADGLPIELFSQWLDLPVEAEAIAEFQMSLNGLGGDALMLKHSLTGELVGSLRDSVLLQENDSDIPKTTPFESSEFSVSADRGRIIIAPIQIKGEGLSGSLQGNIDLVQTEDNTILLQLIDGCINQSFDLVKGSLQQENNCPKK</sequence>
<dbReference type="Pfam" id="PF05170">
    <property type="entry name" value="AsmA"/>
    <property type="match status" value="1"/>
</dbReference>
<dbReference type="RefSeq" id="WP_272132358.1">
    <property type="nucleotide sequence ID" value="NZ_JAQLOI010000001.1"/>
</dbReference>
<evidence type="ECO:0000313" key="3">
    <source>
        <dbReference type="Proteomes" id="UP001210678"/>
    </source>
</evidence>
<accession>A0ABT4YM73</accession>